<dbReference type="Proteomes" id="UP000251670">
    <property type="component" value="Unassembled WGS sequence"/>
</dbReference>
<dbReference type="RefSeq" id="WP_139166173.1">
    <property type="nucleotide sequence ID" value="NZ_FNEG01000011.1"/>
</dbReference>
<keyword evidence="1" id="KW-1133">Transmembrane helix</keyword>
<dbReference type="EMBL" id="FNEG01000011">
    <property type="protein sequence ID" value="SDJ91547.1"/>
    <property type="molecule type" value="Genomic_DNA"/>
</dbReference>
<sequence length="208" mass="24331">MNKKLIWVNLILLLLVVAAYIFNSYIVNYPMMFNLPYIVKESRLEFLAVIFAFTALVSYLISSLDFKKLNFRAKFLRIFPIINGLVLLFFICLPANEFLKTQREISERENNYLLQAKKDIENNNVTLQYTSGISIPVQNPHTTHRIDSIQKKYGITYMNTGCIIDPIDNKAQKKYADAVAPFLEKRNGRNWQNRMQKEIDHLKEISDK</sequence>
<evidence type="ECO:0000256" key="1">
    <source>
        <dbReference type="SAM" id="Phobius"/>
    </source>
</evidence>
<dbReference type="Proteomes" id="UP000199426">
    <property type="component" value="Unassembled WGS sequence"/>
</dbReference>
<evidence type="ECO:0000313" key="4">
    <source>
        <dbReference type="Proteomes" id="UP000199426"/>
    </source>
</evidence>
<protein>
    <submittedName>
        <fullName evidence="3">Uncharacterized protein</fullName>
    </submittedName>
</protein>
<dbReference type="EMBL" id="UAWB01000004">
    <property type="protein sequence ID" value="SQB42963.1"/>
    <property type="molecule type" value="Genomic_DNA"/>
</dbReference>
<name>A0A2X2WYT4_CHRJE</name>
<keyword evidence="1" id="KW-0812">Transmembrane</keyword>
<keyword evidence="1" id="KW-0472">Membrane</keyword>
<evidence type="ECO:0000313" key="2">
    <source>
        <dbReference type="EMBL" id="SDJ91547.1"/>
    </source>
</evidence>
<reference evidence="3 5" key="2">
    <citation type="submission" date="2018-06" db="EMBL/GenBank/DDBJ databases">
        <authorList>
            <consortium name="Pathogen Informatics"/>
            <person name="Doyle S."/>
        </authorList>
    </citation>
    <scope>NUCLEOTIDE SEQUENCE [LARGE SCALE GENOMIC DNA]</scope>
    <source>
        <strain evidence="3 5">NCTC13492</strain>
    </source>
</reference>
<dbReference type="STRING" id="445960.SAMN05421542_4658"/>
<feature type="transmembrane region" description="Helical" evidence="1">
    <location>
        <begin position="78"/>
        <end position="96"/>
    </location>
</feature>
<dbReference type="OrthoDB" id="1350491at2"/>
<keyword evidence="4" id="KW-1185">Reference proteome</keyword>
<dbReference type="AlphaFoldDB" id="A0A2X2WYT4"/>
<feature type="transmembrane region" description="Helical" evidence="1">
    <location>
        <begin position="46"/>
        <end position="66"/>
    </location>
</feature>
<accession>A0A2X2WYT4</accession>
<feature type="transmembrane region" description="Helical" evidence="1">
    <location>
        <begin position="7"/>
        <end position="26"/>
    </location>
</feature>
<evidence type="ECO:0000313" key="3">
    <source>
        <dbReference type="EMBL" id="SQB42963.1"/>
    </source>
</evidence>
<proteinExistence type="predicted"/>
<organism evidence="3 5">
    <name type="scientific">Chryseobacterium jejuense</name>
    <dbReference type="NCBI Taxonomy" id="445960"/>
    <lineage>
        <taxon>Bacteria</taxon>
        <taxon>Pseudomonadati</taxon>
        <taxon>Bacteroidota</taxon>
        <taxon>Flavobacteriia</taxon>
        <taxon>Flavobacteriales</taxon>
        <taxon>Weeksellaceae</taxon>
        <taxon>Chryseobacterium group</taxon>
        <taxon>Chryseobacterium</taxon>
    </lineage>
</organism>
<evidence type="ECO:0000313" key="5">
    <source>
        <dbReference type="Proteomes" id="UP000251670"/>
    </source>
</evidence>
<gene>
    <name evidence="3" type="ORF">NCTC13492_02008</name>
    <name evidence="2" type="ORF">SAMN05421542_4658</name>
</gene>
<reference evidence="2 4" key="1">
    <citation type="submission" date="2016-10" db="EMBL/GenBank/DDBJ databases">
        <authorList>
            <person name="Varghese N."/>
            <person name="Submissions S."/>
        </authorList>
    </citation>
    <scope>NUCLEOTIDE SEQUENCE [LARGE SCALE GENOMIC DNA]</scope>
    <source>
        <strain evidence="2 4">DSM 19299</strain>
    </source>
</reference>